<dbReference type="GO" id="GO:0006515">
    <property type="term" value="P:protein quality control for misfolded or incompletely synthesized proteins"/>
    <property type="evidence" value="ECO:0007669"/>
    <property type="project" value="TreeGrafter"/>
</dbReference>
<dbReference type="PROSITE" id="PS51698">
    <property type="entry name" value="U_BOX"/>
    <property type="match status" value="1"/>
</dbReference>
<keyword evidence="4" id="KW-0677">Repeat</keyword>
<dbReference type="GO" id="GO:0005737">
    <property type="term" value="C:cytoplasm"/>
    <property type="evidence" value="ECO:0007669"/>
    <property type="project" value="TreeGrafter"/>
</dbReference>
<dbReference type="Pfam" id="PF04564">
    <property type="entry name" value="U-box"/>
    <property type="match status" value="1"/>
</dbReference>
<name>A0A1R2CXP8_9CILI</name>
<keyword evidence="3" id="KW-0808">Transferase</keyword>
<evidence type="ECO:0000256" key="3">
    <source>
        <dbReference type="ARBA" id="ARBA00022679"/>
    </source>
</evidence>
<dbReference type="SUPFAM" id="SSF57850">
    <property type="entry name" value="RING/U-box"/>
    <property type="match status" value="1"/>
</dbReference>
<protein>
    <recommendedName>
        <fullName evidence="2">RING-type E3 ubiquitin transferase</fullName>
        <ecNumber evidence="2">2.3.2.27</ecNumber>
    </recommendedName>
</protein>
<evidence type="ECO:0000256" key="4">
    <source>
        <dbReference type="ARBA" id="ARBA00022737"/>
    </source>
</evidence>
<evidence type="ECO:0000256" key="1">
    <source>
        <dbReference type="ARBA" id="ARBA00000900"/>
    </source>
</evidence>
<dbReference type="PANTHER" id="PTHR46803">
    <property type="entry name" value="E3 UBIQUITIN-PROTEIN LIGASE CHIP"/>
    <property type="match status" value="1"/>
</dbReference>
<sequence>MDAISLKEKGNEEFKRENFRGAIDFYTKAIEISNDPNILFSNRAQCYRKLNMWEECYKDALEALEMQELNIKAQMLCGQALLQLSKKENSIDKVELGIKRLTRAYSLCSSQNKRNFEKDILVYLARGKKLLWLKRKELENLEKRQLFESIQKIEENNKSTPENQKLSNLEELRSVLFENEQKYEIPDFMKDPLTQKIMSEPIIIPSGESYDKESFEEFTKTNGLIDPKNRNMLSRGNIFPNLTLKKIIEEFMEQ</sequence>
<keyword evidence="5" id="KW-0833">Ubl conjugation pathway</keyword>
<dbReference type="SMART" id="SM00028">
    <property type="entry name" value="TPR"/>
    <property type="match status" value="2"/>
</dbReference>
<comment type="caution">
    <text evidence="7">The sequence shown here is derived from an EMBL/GenBank/DDBJ whole genome shotgun (WGS) entry which is preliminary data.</text>
</comment>
<dbReference type="InterPro" id="IPR003613">
    <property type="entry name" value="Ubox_domain"/>
</dbReference>
<dbReference type="OrthoDB" id="311243at2759"/>
<feature type="domain" description="U-box" evidence="6">
    <location>
        <begin position="184"/>
        <end position="254"/>
    </location>
</feature>
<evidence type="ECO:0000259" key="6">
    <source>
        <dbReference type="PROSITE" id="PS51698"/>
    </source>
</evidence>
<gene>
    <name evidence="7" type="ORF">SteCoe_3234</name>
</gene>
<evidence type="ECO:0000313" key="7">
    <source>
        <dbReference type="EMBL" id="OMJ93785.1"/>
    </source>
</evidence>
<dbReference type="InterPro" id="IPR013083">
    <property type="entry name" value="Znf_RING/FYVE/PHD"/>
</dbReference>
<dbReference type="GO" id="GO:0043161">
    <property type="term" value="P:proteasome-mediated ubiquitin-dependent protein catabolic process"/>
    <property type="evidence" value="ECO:0007669"/>
    <property type="project" value="TreeGrafter"/>
</dbReference>
<evidence type="ECO:0000313" key="8">
    <source>
        <dbReference type="Proteomes" id="UP000187209"/>
    </source>
</evidence>
<dbReference type="Gene3D" id="1.25.40.10">
    <property type="entry name" value="Tetratricopeptide repeat domain"/>
    <property type="match status" value="1"/>
</dbReference>
<dbReference type="GO" id="GO:0045862">
    <property type="term" value="P:positive regulation of proteolysis"/>
    <property type="evidence" value="ECO:0007669"/>
    <property type="project" value="TreeGrafter"/>
</dbReference>
<dbReference type="SUPFAM" id="SSF48452">
    <property type="entry name" value="TPR-like"/>
    <property type="match status" value="1"/>
</dbReference>
<comment type="catalytic activity">
    <reaction evidence="1">
        <text>S-ubiquitinyl-[E2 ubiquitin-conjugating enzyme]-L-cysteine + [acceptor protein]-L-lysine = [E2 ubiquitin-conjugating enzyme]-L-cysteine + N(6)-ubiquitinyl-[acceptor protein]-L-lysine.</text>
        <dbReference type="EC" id="2.3.2.27"/>
    </reaction>
</comment>
<dbReference type="EMBL" id="MPUH01000037">
    <property type="protein sequence ID" value="OMJ93785.1"/>
    <property type="molecule type" value="Genomic_DNA"/>
</dbReference>
<dbReference type="Gene3D" id="3.30.40.10">
    <property type="entry name" value="Zinc/RING finger domain, C3HC4 (zinc finger)"/>
    <property type="match status" value="1"/>
</dbReference>
<dbReference type="InterPro" id="IPR019734">
    <property type="entry name" value="TPR_rpt"/>
</dbReference>
<dbReference type="SMART" id="SM00504">
    <property type="entry name" value="Ubox"/>
    <property type="match status" value="1"/>
</dbReference>
<dbReference type="GO" id="GO:0051087">
    <property type="term" value="F:protein-folding chaperone binding"/>
    <property type="evidence" value="ECO:0007669"/>
    <property type="project" value="TreeGrafter"/>
</dbReference>
<dbReference type="EC" id="2.3.2.27" evidence="2"/>
<dbReference type="Proteomes" id="UP000187209">
    <property type="component" value="Unassembled WGS sequence"/>
</dbReference>
<proteinExistence type="predicted"/>
<keyword evidence="8" id="KW-1185">Reference proteome</keyword>
<dbReference type="PANTHER" id="PTHR46803:SF2">
    <property type="entry name" value="E3 UBIQUITIN-PROTEIN LIGASE CHIP"/>
    <property type="match status" value="1"/>
</dbReference>
<organism evidence="7 8">
    <name type="scientific">Stentor coeruleus</name>
    <dbReference type="NCBI Taxonomy" id="5963"/>
    <lineage>
        <taxon>Eukaryota</taxon>
        <taxon>Sar</taxon>
        <taxon>Alveolata</taxon>
        <taxon>Ciliophora</taxon>
        <taxon>Postciliodesmatophora</taxon>
        <taxon>Heterotrichea</taxon>
        <taxon>Heterotrichida</taxon>
        <taxon>Stentoridae</taxon>
        <taxon>Stentor</taxon>
    </lineage>
</organism>
<reference evidence="7 8" key="1">
    <citation type="submission" date="2016-11" db="EMBL/GenBank/DDBJ databases">
        <title>The macronuclear genome of Stentor coeruleus: a giant cell with tiny introns.</title>
        <authorList>
            <person name="Slabodnick M."/>
            <person name="Ruby J.G."/>
            <person name="Reiff S.B."/>
            <person name="Swart E.C."/>
            <person name="Gosai S."/>
            <person name="Prabakaran S."/>
            <person name="Witkowska E."/>
            <person name="Larue G.E."/>
            <person name="Fisher S."/>
            <person name="Freeman R.M."/>
            <person name="Gunawardena J."/>
            <person name="Chu W."/>
            <person name="Stover N.A."/>
            <person name="Gregory B.D."/>
            <person name="Nowacki M."/>
            <person name="Derisi J."/>
            <person name="Roy S.W."/>
            <person name="Marshall W.F."/>
            <person name="Sood P."/>
        </authorList>
    </citation>
    <scope>NUCLEOTIDE SEQUENCE [LARGE SCALE GENOMIC DNA]</scope>
    <source>
        <strain evidence="7">WM001</strain>
    </source>
</reference>
<dbReference type="GO" id="GO:0000209">
    <property type="term" value="P:protein polyubiquitination"/>
    <property type="evidence" value="ECO:0007669"/>
    <property type="project" value="TreeGrafter"/>
</dbReference>
<evidence type="ECO:0000256" key="2">
    <source>
        <dbReference type="ARBA" id="ARBA00012483"/>
    </source>
</evidence>
<dbReference type="GO" id="GO:0071218">
    <property type="term" value="P:cellular response to misfolded protein"/>
    <property type="evidence" value="ECO:0007669"/>
    <property type="project" value="TreeGrafter"/>
</dbReference>
<dbReference type="GO" id="GO:0061630">
    <property type="term" value="F:ubiquitin protein ligase activity"/>
    <property type="evidence" value="ECO:0007669"/>
    <property type="project" value="UniProtKB-EC"/>
</dbReference>
<dbReference type="InterPro" id="IPR011990">
    <property type="entry name" value="TPR-like_helical_dom_sf"/>
</dbReference>
<accession>A0A1R2CXP8</accession>
<dbReference type="AlphaFoldDB" id="A0A1R2CXP8"/>
<evidence type="ECO:0000256" key="5">
    <source>
        <dbReference type="ARBA" id="ARBA00022786"/>
    </source>
</evidence>